<dbReference type="OrthoDB" id="3517114at2"/>
<gene>
    <name evidence="1" type="ORF">BKM31_19900</name>
</gene>
<name>A0A1U9ZZP9_9ACTN</name>
<dbReference type="Gene3D" id="1.20.1290.10">
    <property type="entry name" value="AhpD-like"/>
    <property type="match status" value="1"/>
</dbReference>
<accession>A0A1U9ZZP9</accession>
<dbReference type="RefSeq" id="WP_080039604.1">
    <property type="nucleotide sequence ID" value="NZ_CP017717.1"/>
</dbReference>
<proteinExistence type="predicted"/>
<organism evidence="1 2">
    <name type="scientific">[Actinomadura] parvosata subsp. kistnae</name>
    <dbReference type="NCBI Taxonomy" id="1909395"/>
    <lineage>
        <taxon>Bacteria</taxon>
        <taxon>Bacillati</taxon>
        <taxon>Actinomycetota</taxon>
        <taxon>Actinomycetes</taxon>
        <taxon>Streptosporangiales</taxon>
        <taxon>Streptosporangiaceae</taxon>
        <taxon>Nonomuraea</taxon>
    </lineage>
</organism>
<evidence type="ECO:0000313" key="2">
    <source>
        <dbReference type="Proteomes" id="UP000190797"/>
    </source>
</evidence>
<dbReference type="EMBL" id="CP017717">
    <property type="protein sequence ID" value="AQZ63425.1"/>
    <property type="molecule type" value="Genomic_DNA"/>
</dbReference>
<keyword evidence="2" id="KW-1185">Reference proteome</keyword>
<sequence length="219" mass="23212">MVDLPSGPLAAVDAEFEKMALETGGFTFGLPCTSVREKLLQVTAHDICRASFGLPFKMHVLAMSRHGVPYADMLALIRFVAPYSGYPSAAGALGRVAEIAGELGLDTAAEPSRVTDGSAGGSAGVSWPVGDSWMAGFVASRTGRAWSEERLSPRERAFVALTAHVTQRALGESFRRHVELALKVAGADDVRDAVRFTAEMGVIETCAALEELEKILATS</sequence>
<evidence type="ECO:0000313" key="1">
    <source>
        <dbReference type="EMBL" id="AQZ63425.1"/>
    </source>
</evidence>
<dbReference type="AlphaFoldDB" id="A0A1U9ZZP9"/>
<dbReference type="STRING" id="1909395.BKM31_19900"/>
<protein>
    <submittedName>
        <fullName evidence="1">Dehydrogenase</fullName>
    </submittedName>
</protein>
<dbReference type="Proteomes" id="UP000190797">
    <property type="component" value="Chromosome"/>
</dbReference>
<dbReference type="KEGG" id="noa:BKM31_19900"/>
<dbReference type="SUPFAM" id="SSF69118">
    <property type="entry name" value="AhpD-like"/>
    <property type="match status" value="1"/>
</dbReference>
<reference evidence="2" key="1">
    <citation type="journal article" date="2017" name="Med. Chem. Commun.">
        <title>Nonomuraea sp. ATCC 55076 harbours the largest actinomycete chromosome to date and the kistamicin biosynthetic gene cluster.</title>
        <authorList>
            <person name="Nazari B."/>
            <person name="Forneris C.C."/>
            <person name="Gibson M.I."/>
            <person name="Moon K."/>
            <person name="Schramma K.R."/>
            <person name="Seyedsayamdost M.R."/>
        </authorList>
    </citation>
    <scope>NUCLEOTIDE SEQUENCE [LARGE SCALE GENOMIC DNA]</scope>
    <source>
        <strain evidence="2">ATCC 55076</strain>
    </source>
</reference>
<dbReference type="InterPro" id="IPR029032">
    <property type="entry name" value="AhpD-like"/>
</dbReference>